<organism evidence="1 2">
    <name type="scientific">Pseudoduganella guangdongensis</name>
    <dbReference type="NCBI Taxonomy" id="2692179"/>
    <lineage>
        <taxon>Bacteria</taxon>
        <taxon>Pseudomonadati</taxon>
        <taxon>Pseudomonadota</taxon>
        <taxon>Betaproteobacteria</taxon>
        <taxon>Burkholderiales</taxon>
        <taxon>Oxalobacteraceae</taxon>
        <taxon>Telluria group</taxon>
        <taxon>Pseudoduganella</taxon>
    </lineage>
</organism>
<reference evidence="1 2" key="1">
    <citation type="submission" date="2019-12" db="EMBL/GenBank/DDBJ databases">
        <title>Novel species isolated from a subtropical stream in China.</title>
        <authorList>
            <person name="Lu H."/>
        </authorList>
    </citation>
    <scope>NUCLEOTIDE SEQUENCE [LARGE SCALE GENOMIC DNA]</scope>
    <source>
        <strain evidence="1 2">DS3</strain>
    </source>
</reference>
<evidence type="ECO:0000313" key="2">
    <source>
        <dbReference type="Proteomes" id="UP000448575"/>
    </source>
</evidence>
<dbReference type="AlphaFoldDB" id="A0A6N9HIS5"/>
<name>A0A6N9HIS5_9BURK</name>
<proteinExistence type="predicted"/>
<accession>A0A6N9HIS5</accession>
<keyword evidence="2" id="KW-1185">Reference proteome</keyword>
<comment type="caution">
    <text evidence="1">The sequence shown here is derived from an EMBL/GenBank/DDBJ whole genome shotgun (WGS) entry which is preliminary data.</text>
</comment>
<evidence type="ECO:0000313" key="1">
    <source>
        <dbReference type="EMBL" id="MYN03249.1"/>
    </source>
</evidence>
<dbReference type="EMBL" id="WWCJ01000009">
    <property type="protein sequence ID" value="MYN03249.1"/>
    <property type="molecule type" value="Genomic_DNA"/>
</dbReference>
<dbReference type="Proteomes" id="UP000448575">
    <property type="component" value="Unassembled WGS sequence"/>
</dbReference>
<dbReference type="RefSeq" id="WP_161026222.1">
    <property type="nucleotide sequence ID" value="NZ_WWCJ01000009.1"/>
</dbReference>
<gene>
    <name evidence="1" type="ORF">GTP41_14220</name>
</gene>
<protein>
    <submittedName>
        <fullName evidence="1">Uncharacterized protein</fullName>
    </submittedName>
</protein>
<sequence>MQIERVPSLLQDVADIRNWLVQHIPLSGSMVGYDLFLKIGNDCFSDNVMTLGELCKGLPHSESEVRQGVAGMVQAGLLEAVADSASDSVRIVPTQRFMDLLKQYQSKFESVFIPRKELRLRQLYADVHDHRLHHLVETMYDHFHDMGWVHLHKYGAVCFLMASLVRRIATAYGFKARVEFCHASISTREFEFKLGTPGYAAPGQIEGHAVCVIEEAVLVDFALSTVRRNLRRDFYWGIAAAYAPHNEVMARIDLPSGGKVTWKNDWQTPDGPGELAKYEMLVEDLFKEFVARFG</sequence>